<evidence type="ECO:0000313" key="1">
    <source>
        <dbReference type="EMBL" id="KAK3690968.1"/>
    </source>
</evidence>
<proteinExistence type="predicted"/>
<organism evidence="1 2">
    <name type="scientific">Vermiconidia calcicola</name>
    <dbReference type="NCBI Taxonomy" id="1690605"/>
    <lineage>
        <taxon>Eukaryota</taxon>
        <taxon>Fungi</taxon>
        <taxon>Dikarya</taxon>
        <taxon>Ascomycota</taxon>
        <taxon>Pezizomycotina</taxon>
        <taxon>Dothideomycetes</taxon>
        <taxon>Dothideomycetidae</taxon>
        <taxon>Mycosphaerellales</taxon>
        <taxon>Extremaceae</taxon>
        <taxon>Vermiconidia</taxon>
    </lineage>
</organism>
<name>A0ACC3MHF2_9PEZI</name>
<dbReference type="Proteomes" id="UP001281147">
    <property type="component" value="Unassembled WGS sequence"/>
</dbReference>
<dbReference type="EMBL" id="JAUTXU010000277">
    <property type="protein sequence ID" value="KAK3690968.1"/>
    <property type="molecule type" value="Genomic_DNA"/>
</dbReference>
<comment type="caution">
    <text evidence="1">The sequence shown here is derived from an EMBL/GenBank/DDBJ whole genome shotgun (WGS) entry which is preliminary data.</text>
</comment>
<accession>A0ACC3MHF2</accession>
<protein>
    <submittedName>
        <fullName evidence="1">Uncharacterized protein</fullName>
    </submittedName>
</protein>
<keyword evidence="2" id="KW-1185">Reference proteome</keyword>
<evidence type="ECO:0000313" key="2">
    <source>
        <dbReference type="Proteomes" id="UP001281147"/>
    </source>
</evidence>
<sequence length="363" mass="41018">MILQHIRAAHNNARSSLKDRDVLTPRPQPTVTSSDGTKTLRTRQHGNKTLPLPPLMDGVAIEAKSKYKKPKAAPEQREMTNFQKALAENPFANALATKVRQCNITRARLPAHFLQQFSAAFSPSPTTEGRVEPRILPRPSNKPMSDAGHTHGTTFAPSSSYVLNNRDLLEHLNAKNRWTQILTRRMKEAWDKHARAGTQRGRNADKAWQTDPSMPDTVLEKLKNEVEDAVKQCTRVQKDVHLIIPLQTLELVHPVAIHSSLLQRDPSSRDPPPSLEDGLLPLYNLSNLRLKECINPFLSEHDSEYDEDTEQMIVEFHESALRLHMALQKLGGYLGKKQPEDLFLIREKEYEQLAAKSLLLSAV</sequence>
<gene>
    <name evidence="1" type="ORF">LTR37_018921</name>
</gene>
<reference evidence="1" key="1">
    <citation type="submission" date="2023-07" db="EMBL/GenBank/DDBJ databases">
        <title>Black Yeasts Isolated from many extreme environments.</title>
        <authorList>
            <person name="Coleine C."/>
            <person name="Stajich J.E."/>
            <person name="Selbmann L."/>
        </authorList>
    </citation>
    <scope>NUCLEOTIDE SEQUENCE</scope>
    <source>
        <strain evidence="1">CCFEE 5714</strain>
    </source>
</reference>